<proteinExistence type="predicted"/>
<dbReference type="Proteomes" id="UP000346198">
    <property type="component" value="Unassembled WGS sequence"/>
</dbReference>
<evidence type="ECO:0000256" key="1">
    <source>
        <dbReference type="SAM" id="SignalP"/>
    </source>
</evidence>
<gene>
    <name evidence="2" type="ORF">SCARR_01800</name>
</gene>
<organism evidence="2 3">
    <name type="scientific">Pontiella sulfatireligans</name>
    <dbReference type="NCBI Taxonomy" id="2750658"/>
    <lineage>
        <taxon>Bacteria</taxon>
        <taxon>Pseudomonadati</taxon>
        <taxon>Kiritimatiellota</taxon>
        <taxon>Kiritimatiellia</taxon>
        <taxon>Kiritimatiellales</taxon>
        <taxon>Pontiellaceae</taxon>
        <taxon>Pontiella</taxon>
    </lineage>
</organism>
<feature type="signal peptide" evidence="1">
    <location>
        <begin position="1"/>
        <end position="25"/>
    </location>
</feature>
<name>A0A6C2UK00_9BACT</name>
<evidence type="ECO:0000313" key="2">
    <source>
        <dbReference type="EMBL" id="VGO19741.1"/>
    </source>
</evidence>
<dbReference type="EMBL" id="CAAHFH010000001">
    <property type="protein sequence ID" value="VGO19741.1"/>
    <property type="molecule type" value="Genomic_DNA"/>
</dbReference>
<accession>A0A6C2UK00</accession>
<reference evidence="2 3" key="1">
    <citation type="submission" date="2019-04" db="EMBL/GenBank/DDBJ databases">
        <authorList>
            <person name="Van Vliet M D."/>
        </authorList>
    </citation>
    <scope>NUCLEOTIDE SEQUENCE [LARGE SCALE GENOMIC DNA]</scope>
    <source>
        <strain evidence="2 3">F21</strain>
    </source>
</reference>
<protein>
    <recommendedName>
        <fullName evidence="4">Calx-beta domain-containing protein</fullName>
    </recommendedName>
</protein>
<feature type="chain" id="PRO_5025561381" description="Calx-beta domain-containing protein" evidence="1">
    <location>
        <begin position="26"/>
        <end position="960"/>
    </location>
</feature>
<dbReference type="PROSITE" id="PS51257">
    <property type="entry name" value="PROKAR_LIPOPROTEIN"/>
    <property type="match status" value="1"/>
</dbReference>
<sequence>MRIGMKQLTTIILGAWCACMMTANAVTEEFTERFGVPKPGAPEYLGSTLTVTNDTVTTAADGLATFRVTYDITANAGGSLIGTLGDSSQWGVSTGAVDDVMNPGDSATIDNIQIIDFNANGGLTTAGDITGLSFELVQITGGFEATDSGRIIANGITNVWVDVNAEPADFVGHLPGTSRINLPIMTSSDIVSSFTVEGVAEEHRIFDVWVSGDTELANSKLKLDKSSLTMTLQEPATTVEKTIDASIVLGTASNDVEVISLVADSGFSAVISDSTITSNETITVTYTNSGDLAVDGDVANSTLVVTWTADGYGVTNTTDVALDVTFVPEFVLAQTVVDIFALATNDYGVDAVATLLSEVQTASDGLATYQISIDVDPQSGGSIVSGNEGGSTTLQSWGIDDAQFRGNLTNYVDSVDNIQIVNFSANGGSLTLGDFQDLSFASVTIADGQSTGDRVRAVANGITNNVGGVSLSTNPDVLVFNEFAGNDLVSEFSLANGSTNTTDKWSVNSVQVQFIAPNSKLTLESDALSLVLTDPATSVDDTLLATIGLGFETNDVEVTSLTADAGFSAVISGSTLSVGNEEETITVTYTNAGALLYNGDTADSTLVVTWTAVGTGVTNTTDVALDVTFSAVEPDQTIVDVFAVANTNYGTDAIATMYSATQTVGLATFQIAIDVDPKAGTAIDSGTSGGVSSNNSWGVGADNLFKGSDDEYVDLIDNVRVVNFNANGGAVTINDIGYLSFTSVTIVNGQTGNKDAVQVVVNGSVTNDLGDLSVTPEAVDLKVAGGVGFVTDFAVGVGVSPNPTLNKWSVYSIQVGYAQPDQDAFGTWVAGYGLAGADALPSADTIDMDGYDNLAEFALGMNPTNSDAGSKESVGTAVDGGTNYFVYVYDRRSDYVLDGLTYRLIDTADLVLGTSAATNAQDDVFVGAAVSTAAGDYEPVTNRYLTDDPVKFVELEIKQN</sequence>
<evidence type="ECO:0008006" key="4">
    <source>
        <dbReference type="Google" id="ProtNLM"/>
    </source>
</evidence>
<evidence type="ECO:0000313" key="3">
    <source>
        <dbReference type="Proteomes" id="UP000346198"/>
    </source>
</evidence>
<dbReference type="AlphaFoldDB" id="A0A6C2UK00"/>
<keyword evidence="1" id="KW-0732">Signal</keyword>
<keyword evidence="3" id="KW-1185">Reference proteome</keyword>